<comment type="caution">
    <text evidence="6">The sequence shown here is derived from an EMBL/GenBank/DDBJ whole genome shotgun (WGS) entry which is preliminary data.</text>
</comment>
<organism evidence="6 7">
    <name type="scientific">Scleromatobacter humisilvae</name>
    <dbReference type="NCBI Taxonomy" id="2897159"/>
    <lineage>
        <taxon>Bacteria</taxon>
        <taxon>Pseudomonadati</taxon>
        <taxon>Pseudomonadota</taxon>
        <taxon>Betaproteobacteria</taxon>
        <taxon>Burkholderiales</taxon>
        <taxon>Sphaerotilaceae</taxon>
        <taxon>Scleromatobacter</taxon>
    </lineage>
</organism>
<dbReference type="GO" id="GO:1904680">
    <property type="term" value="F:peptide transmembrane transporter activity"/>
    <property type="evidence" value="ECO:0007669"/>
    <property type="project" value="TreeGrafter"/>
</dbReference>
<reference evidence="6" key="1">
    <citation type="submission" date="2021-11" db="EMBL/GenBank/DDBJ databases">
        <title>BS-T2-15 a new species belonging to the Comamonadaceae family isolated from the soil of a French oak forest.</title>
        <authorList>
            <person name="Mieszkin S."/>
            <person name="Alain K."/>
        </authorList>
    </citation>
    <scope>NUCLEOTIDE SEQUENCE</scope>
    <source>
        <strain evidence="6">BS-T2-15</strain>
    </source>
</reference>
<dbReference type="SUPFAM" id="SSF53850">
    <property type="entry name" value="Periplasmic binding protein-like II"/>
    <property type="match status" value="1"/>
</dbReference>
<dbReference type="AlphaFoldDB" id="A0A9X1YH71"/>
<dbReference type="CDD" id="cd08498">
    <property type="entry name" value="PBP2_NikA_DppA_OppA_like_2"/>
    <property type="match status" value="1"/>
</dbReference>
<accession>A0A9X1YH71</accession>
<dbReference type="InterPro" id="IPR039424">
    <property type="entry name" value="SBP_5"/>
</dbReference>
<protein>
    <submittedName>
        <fullName evidence="6">ABC transporter substrate-binding protein</fullName>
    </submittedName>
</protein>
<name>A0A9X1YH71_9BURK</name>
<dbReference type="InterPro" id="IPR030678">
    <property type="entry name" value="Peptide/Ni-bd"/>
</dbReference>
<dbReference type="EMBL" id="JAJLJH010000001">
    <property type="protein sequence ID" value="MCK9684790.1"/>
    <property type="molecule type" value="Genomic_DNA"/>
</dbReference>
<feature type="domain" description="Solute-binding protein family 5" evidence="5">
    <location>
        <begin position="75"/>
        <end position="454"/>
    </location>
</feature>
<dbReference type="Gene3D" id="3.10.105.10">
    <property type="entry name" value="Dipeptide-binding Protein, Domain 3"/>
    <property type="match status" value="1"/>
</dbReference>
<keyword evidence="7" id="KW-1185">Reference proteome</keyword>
<evidence type="ECO:0000256" key="4">
    <source>
        <dbReference type="SAM" id="SignalP"/>
    </source>
</evidence>
<dbReference type="GO" id="GO:0043190">
    <property type="term" value="C:ATP-binding cassette (ABC) transporter complex"/>
    <property type="evidence" value="ECO:0007669"/>
    <property type="project" value="InterPro"/>
</dbReference>
<dbReference type="GO" id="GO:0015833">
    <property type="term" value="P:peptide transport"/>
    <property type="evidence" value="ECO:0007669"/>
    <property type="project" value="TreeGrafter"/>
</dbReference>
<dbReference type="Gene3D" id="3.40.190.10">
    <property type="entry name" value="Periplasmic binding protein-like II"/>
    <property type="match status" value="1"/>
</dbReference>
<feature type="chain" id="PRO_5040974191" evidence="4">
    <location>
        <begin position="32"/>
        <end position="537"/>
    </location>
</feature>
<sequence length="537" mass="59514">MTLLRGLKALAPKAARSLALALAVALPGAHAAALRIASAFDPQTMDPHSLALQYHTRVAFQIYESLVGRDQNYRLVPVLATSWTQTDPLTWRFKLRPDVRFHDGSPFTAEDAVFSFQRALAPPSQRQFVLKGVKRVRMVDPLTIDFELAAPDASLPQKLVLVAMMSKRWSQAHHVERAQDYNARQETFAVRNANGTGAYQLERYEPDIRTTLKAFPQWWNRRSPDNGNVDSLSFVTIRSDATRLAALQSGEVDLVLDPPYQDVEQLRHDPAIAVTQVGDIATDYLAFDQASAALPGVAPGPDGKPRNPFKDLRVRRAVYQAINIDLVIQKVLKGLATPTGDLLSPEFDAPVAVNGPRLRFDPVHARELLRDAGYADGFDLTMDCVNVAFREHVCQAIAAMLTQVGIRTTLRTSPSTQFFPMITQGKVSLAEFGFTGTSEDAWQSLNGLLHTWDSNGGGTFNAGRYSNPRLDALIDAVRTEGNPDKRRVLVATALKLAGDDVVYVPLYRRTLSWVMQKKVHVVMLPDDTIPVRWASVR</sequence>
<dbReference type="PANTHER" id="PTHR30290:SF9">
    <property type="entry name" value="OLIGOPEPTIDE-BINDING PROTEIN APPA"/>
    <property type="match status" value="1"/>
</dbReference>
<dbReference type="RefSeq" id="WP_275680812.1">
    <property type="nucleotide sequence ID" value="NZ_JAJLJH010000001.1"/>
</dbReference>
<evidence type="ECO:0000259" key="5">
    <source>
        <dbReference type="Pfam" id="PF00496"/>
    </source>
</evidence>
<dbReference type="Pfam" id="PF00496">
    <property type="entry name" value="SBP_bac_5"/>
    <property type="match status" value="1"/>
</dbReference>
<feature type="signal peptide" evidence="4">
    <location>
        <begin position="1"/>
        <end position="31"/>
    </location>
</feature>
<keyword evidence="2" id="KW-0813">Transport</keyword>
<keyword evidence="3 4" id="KW-0732">Signal</keyword>
<gene>
    <name evidence="6" type="ORF">LPC04_03620</name>
</gene>
<evidence type="ECO:0000313" key="7">
    <source>
        <dbReference type="Proteomes" id="UP001139353"/>
    </source>
</evidence>
<dbReference type="InterPro" id="IPR000914">
    <property type="entry name" value="SBP_5_dom"/>
</dbReference>
<comment type="similarity">
    <text evidence="1">Belongs to the bacterial solute-binding protein 5 family.</text>
</comment>
<evidence type="ECO:0000313" key="6">
    <source>
        <dbReference type="EMBL" id="MCK9684790.1"/>
    </source>
</evidence>
<dbReference type="Proteomes" id="UP001139353">
    <property type="component" value="Unassembled WGS sequence"/>
</dbReference>
<evidence type="ECO:0000256" key="3">
    <source>
        <dbReference type="ARBA" id="ARBA00022729"/>
    </source>
</evidence>
<evidence type="ECO:0000256" key="2">
    <source>
        <dbReference type="ARBA" id="ARBA00022448"/>
    </source>
</evidence>
<proteinExistence type="inferred from homology"/>
<dbReference type="PANTHER" id="PTHR30290">
    <property type="entry name" value="PERIPLASMIC BINDING COMPONENT OF ABC TRANSPORTER"/>
    <property type="match status" value="1"/>
</dbReference>
<evidence type="ECO:0000256" key="1">
    <source>
        <dbReference type="ARBA" id="ARBA00005695"/>
    </source>
</evidence>
<dbReference type="PIRSF" id="PIRSF002741">
    <property type="entry name" value="MppA"/>
    <property type="match status" value="1"/>
</dbReference>
<dbReference type="GO" id="GO:0030288">
    <property type="term" value="C:outer membrane-bounded periplasmic space"/>
    <property type="evidence" value="ECO:0007669"/>
    <property type="project" value="UniProtKB-ARBA"/>
</dbReference>